<accession>A0A397W114</accession>
<keyword evidence="2" id="KW-1185">Reference proteome</keyword>
<proteinExistence type="predicted"/>
<organism evidence="1 2">
    <name type="scientific">Gigaspora rosea</name>
    <dbReference type="NCBI Taxonomy" id="44941"/>
    <lineage>
        <taxon>Eukaryota</taxon>
        <taxon>Fungi</taxon>
        <taxon>Fungi incertae sedis</taxon>
        <taxon>Mucoromycota</taxon>
        <taxon>Glomeromycotina</taxon>
        <taxon>Glomeromycetes</taxon>
        <taxon>Diversisporales</taxon>
        <taxon>Gigasporaceae</taxon>
        <taxon>Gigaspora</taxon>
    </lineage>
</organism>
<comment type="caution">
    <text evidence="1">The sequence shown here is derived from an EMBL/GenBank/DDBJ whole genome shotgun (WGS) entry which is preliminary data.</text>
</comment>
<evidence type="ECO:0000313" key="2">
    <source>
        <dbReference type="Proteomes" id="UP000266673"/>
    </source>
</evidence>
<evidence type="ECO:0000313" key="1">
    <source>
        <dbReference type="EMBL" id="RIB26969.1"/>
    </source>
</evidence>
<sequence length="184" mass="21542">MSLKLPFFYPNSNKFLLIINTNIKHFLEQNNYLTYLASLPTLQKVCELQQLCNRLQYTRTIIVDPNNVTIMQDNSHTCTIPADHARNITTFVDPMATIKDDLSYYYILAYFIIGELEGGFKRATDMNWSPQIYHIRESLVQKNQPILYWLEDDKGNGPKRSFVREELQIIHPNTELPPQWVLTS</sequence>
<dbReference type="AlphaFoldDB" id="A0A397W114"/>
<protein>
    <submittedName>
        <fullName evidence="1">Uncharacterized protein</fullName>
    </submittedName>
</protein>
<dbReference type="STRING" id="44941.A0A397W114"/>
<dbReference type="Proteomes" id="UP000266673">
    <property type="component" value="Unassembled WGS sequence"/>
</dbReference>
<reference evidence="1 2" key="1">
    <citation type="submission" date="2018-06" db="EMBL/GenBank/DDBJ databases">
        <title>Comparative genomics reveals the genomic features of Rhizophagus irregularis, R. cerebriforme, R. diaphanum and Gigaspora rosea, and their symbiotic lifestyle signature.</title>
        <authorList>
            <person name="Morin E."/>
            <person name="San Clemente H."/>
            <person name="Chen E.C.H."/>
            <person name="De La Providencia I."/>
            <person name="Hainaut M."/>
            <person name="Kuo A."/>
            <person name="Kohler A."/>
            <person name="Murat C."/>
            <person name="Tang N."/>
            <person name="Roy S."/>
            <person name="Loubradou J."/>
            <person name="Henrissat B."/>
            <person name="Grigoriev I.V."/>
            <person name="Corradi N."/>
            <person name="Roux C."/>
            <person name="Martin F.M."/>
        </authorList>
    </citation>
    <scope>NUCLEOTIDE SEQUENCE [LARGE SCALE GENOMIC DNA]</scope>
    <source>
        <strain evidence="1 2">DAOM 194757</strain>
    </source>
</reference>
<dbReference type="OrthoDB" id="2358320at2759"/>
<name>A0A397W114_9GLOM</name>
<dbReference type="EMBL" id="QKWP01000115">
    <property type="protein sequence ID" value="RIB26969.1"/>
    <property type="molecule type" value="Genomic_DNA"/>
</dbReference>
<gene>
    <name evidence="1" type="ORF">C2G38_2161840</name>
</gene>